<organism evidence="3 4">
    <name type="scientific">Alteromonas oceani</name>
    <dbReference type="NCBI Taxonomy" id="2071609"/>
    <lineage>
        <taxon>Bacteria</taxon>
        <taxon>Pseudomonadati</taxon>
        <taxon>Pseudomonadota</taxon>
        <taxon>Gammaproteobacteria</taxon>
        <taxon>Alteromonadales</taxon>
        <taxon>Alteromonadaceae</taxon>
        <taxon>Alteromonas/Salinimonas group</taxon>
        <taxon>Alteromonas</taxon>
    </lineage>
</organism>
<gene>
    <name evidence="3" type="ORF">ACFOEW_00350</name>
</gene>
<evidence type="ECO:0000256" key="1">
    <source>
        <dbReference type="SAM" id="Phobius"/>
    </source>
</evidence>
<protein>
    <submittedName>
        <fullName evidence="3">PEP-CTERM sorting domain-containing protein</fullName>
    </submittedName>
</protein>
<dbReference type="InterPro" id="IPR013424">
    <property type="entry name" value="Ice-binding_C"/>
</dbReference>
<accession>A0ABV7JVV0</accession>
<keyword evidence="1" id="KW-0472">Membrane</keyword>
<dbReference type="EMBL" id="JBHRSX010000004">
    <property type="protein sequence ID" value="MFC3200271.1"/>
    <property type="molecule type" value="Genomic_DNA"/>
</dbReference>
<dbReference type="Proteomes" id="UP001595477">
    <property type="component" value="Unassembled WGS sequence"/>
</dbReference>
<keyword evidence="1" id="KW-0812">Transmembrane</keyword>
<dbReference type="NCBIfam" id="TIGR02595">
    <property type="entry name" value="PEP_CTERM"/>
    <property type="match status" value="1"/>
</dbReference>
<evidence type="ECO:0000256" key="2">
    <source>
        <dbReference type="SAM" id="SignalP"/>
    </source>
</evidence>
<evidence type="ECO:0000313" key="4">
    <source>
        <dbReference type="Proteomes" id="UP001595477"/>
    </source>
</evidence>
<keyword evidence="2" id="KW-0732">Signal</keyword>
<dbReference type="RefSeq" id="WP_123327030.1">
    <property type="nucleotide sequence ID" value="NZ_JBHRSX010000004.1"/>
</dbReference>
<keyword evidence="4" id="KW-1185">Reference proteome</keyword>
<proteinExistence type="predicted"/>
<feature type="signal peptide" evidence="2">
    <location>
        <begin position="1"/>
        <end position="27"/>
    </location>
</feature>
<comment type="caution">
    <text evidence="3">The sequence shown here is derived from an EMBL/GenBank/DDBJ whole genome shotgun (WGS) entry which is preliminary data.</text>
</comment>
<evidence type="ECO:0000313" key="3">
    <source>
        <dbReference type="EMBL" id="MFC3200271.1"/>
    </source>
</evidence>
<sequence length="285" mass="29698">MCKLFSSRKVLTISALLLSSVATFSQAATISFGGATATDGSGLTSQYIDPITGASVPGTYLIETFDAATGVPGFPGSTEYTTAGFEDECAVNSINDSPLGINIDGNVGEINVRKGTQQRVAAAPAGDNTCYGYLTNNGSGTSSATFDYTPMLSYFDNLYSEQAPFGITYLGFYWGSVDTYNSFAFYSGQDLIGSLTGTELLAELDGSAGDRTGSNSNVYVNIEFSLAEQFDRMVVTTTGIAGEFDNIVVGVTGQPIGQVSVPAPATALLFVLGLVGVGAARRFKK</sequence>
<keyword evidence="1" id="KW-1133">Transmembrane helix</keyword>
<reference evidence="4" key="1">
    <citation type="journal article" date="2019" name="Int. J. Syst. Evol. Microbiol.">
        <title>The Global Catalogue of Microorganisms (GCM) 10K type strain sequencing project: providing services to taxonomists for standard genome sequencing and annotation.</title>
        <authorList>
            <consortium name="The Broad Institute Genomics Platform"/>
            <consortium name="The Broad Institute Genome Sequencing Center for Infectious Disease"/>
            <person name="Wu L."/>
            <person name="Ma J."/>
        </authorList>
    </citation>
    <scope>NUCLEOTIDE SEQUENCE [LARGE SCALE GENOMIC DNA]</scope>
    <source>
        <strain evidence="4">KCTC 52449</strain>
    </source>
</reference>
<feature type="transmembrane region" description="Helical" evidence="1">
    <location>
        <begin position="261"/>
        <end position="280"/>
    </location>
</feature>
<feature type="chain" id="PRO_5047066958" evidence="2">
    <location>
        <begin position="28"/>
        <end position="285"/>
    </location>
</feature>
<name>A0ABV7JVV0_9ALTE</name>